<accession>A0A1Y5RIV0</accession>
<proteinExistence type="inferred from homology"/>
<dbReference type="AlphaFoldDB" id="A0A1Y5RIV0"/>
<dbReference type="EMBL" id="FWFQ01000003">
    <property type="protein sequence ID" value="SLN18618.1"/>
    <property type="molecule type" value="Genomic_DNA"/>
</dbReference>
<dbReference type="PANTHER" id="PTHR43433">
    <property type="entry name" value="HYDROLASE, ALPHA/BETA FOLD FAMILY PROTEIN"/>
    <property type="match status" value="1"/>
</dbReference>
<evidence type="ECO:0000313" key="5">
    <source>
        <dbReference type="EMBL" id="SLN18618.1"/>
    </source>
</evidence>
<dbReference type="GO" id="GO:0008233">
    <property type="term" value="F:peptidase activity"/>
    <property type="evidence" value="ECO:0007669"/>
    <property type="project" value="InterPro"/>
</dbReference>
<organism evidence="5 6">
    <name type="scientific">Pseudoruegeria aquimaris</name>
    <dbReference type="NCBI Taxonomy" id="393663"/>
    <lineage>
        <taxon>Bacteria</taxon>
        <taxon>Pseudomonadati</taxon>
        <taxon>Pseudomonadota</taxon>
        <taxon>Alphaproteobacteria</taxon>
        <taxon>Rhodobacterales</taxon>
        <taxon>Roseobacteraceae</taxon>
        <taxon>Pseudoruegeria</taxon>
    </lineage>
</organism>
<gene>
    <name evidence="5" type="primary">acoC</name>
    <name evidence="5" type="ORF">PSA7680_00653</name>
</gene>
<dbReference type="InterPro" id="IPR029058">
    <property type="entry name" value="AB_hydrolase_fold"/>
</dbReference>
<evidence type="ECO:0000256" key="3">
    <source>
        <dbReference type="SAM" id="SignalP"/>
    </source>
</evidence>
<keyword evidence="2" id="KW-0378">Hydrolase</keyword>
<dbReference type="PRINTS" id="PR00793">
    <property type="entry name" value="PROAMNOPTASE"/>
</dbReference>
<dbReference type="PROSITE" id="PS51257">
    <property type="entry name" value="PROKAR_LIPOPROTEIN"/>
    <property type="match status" value="1"/>
</dbReference>
<keyword evidence="5" id="KW-0012">Acyltransferase</keyword>
<feature type="chain" id="PRO_5012034494" evidence="3">
    <location>
        <begin position="22"/>
        <end position="331"/>
    </location>
</feature>
<evidence type="ECO:0000313" key="6">
    <source>
        <dbReference type="Proteomes" id="UP000193409"/>
    </source>
</evidence>
<name>A0A1Y5RIV0_9RHOB</name>
<dbReference type="Proteomes" id="UP000193409">
    <property type="component" value="Unassembled WGS sequence"/>
</dbReference>
<comment type="similarity">
    <text evidence="1">Belongs to the peptidase S33 family.</text>
</comment>
<dbReference type="SUPFAM" id="SSF53474">
    <property type="entry name" value="alpha/beta-Hydrolases"/>
    <property type="match status" value="1"/>
</dbReference>
<sequence length="331" mass="35064">MKSALKILLPLLLAALVGCGAYVDQRAATREAAAEAAYPPIGRLIDVEGTQVHAFTAGQGPDLIFVHGASGNLRDFTFDLVDRLKGRYRVTVFDRPGLGYTNRLPAYAEGFNADAAESPSEQAILLDKAAKRLGIERAIVLGQSYGGAVALAWAVERPRTVQGVVLVSAVTTPWETGLGGWYALMDSRFGKAVVAPLLAAYGREENADRVLGSIFAPQDPPEGYESYVGVGLTLRRDSLVANAEQVNDLLGHVRAIQPHYAAITAPIEAVHGTADEIVPYALHAEGLEARLPSLHMTTLEGIGHMPHHVAPEAVIAAVDRAAARAGVAALQ</sequence>
<dbReference type="Gene3D" id="3.40.50.1820">
    <property type="entry name" value="alpha/beta hydrolase"/>
    <property type="match status" value="1"/>
</dbReference>
<keyword evidence="5" id="KW-0808">Transferase</keyword>
<dbReference type="InterPro" id="IPR050471">
    <property type="entry name" value="AB_hydrolase"/>
</dbReference>
<dbReference type="GO" id="GO:0004742">
    <property type="term" value="F:dihydrolipoyllysine-residue acetyltransferase activity"/>
    <property type="evidence" value="ECO:0007669"/>
    <property type="project" value="UniProtKB-EC"/>
</dbReference>
<dbReference type="PANTHER" id="PTHR43433:SF5">
    <property type="entry name" value="AB HYDROLASE-1 DOMAIN-CONTAINING PROTEIN"/>
    <property type="match status" value="1"/>
</dbReference>
<dbReference type="OrthoDB" id="9815441at2"/>
<evidence type="ECO:0000256" key="1">
    <source>
        <dbReference type="ARBA" id="ARBA00010088"/>
    </source>
</evidence>
<feature type="domain" description="AB hydrolase-1" evidence="4">
    <location>
        <begin position="63"/>
        <end position="317"/>
    </location>
</feature>
<feature type="signal peptide" evidence="3">
    <location>
        <begin position="1"/>
        <end position="21"/>
    </location>
</feature>
<dbReference type="RefSeq" id="WP_085867222.1">
    <property type="nucleotide sequence ID" value="NZ_FWFQ01000003.1"/>
</dbReference>
<dbReference type="GO" id="GO:0006508">
    <property type="term" value="P:proteolysis"/>
    <property type="evidence" value="ECO:0007669"/>
    <property type="project" value="InterPro"/>
</dbReference>
<reference evidence="5 6" key="1">
    <citation type="submission" date="2017-03" db="EMBL/GenBank/DDBJ databases">
        <authorList>
            <person name="Afonso C.L."/>
            <person name="Miller P.J."/>
            <person name="Scott M.A."/>
            <person name="Spackman E."/>
            <person name="Goraichik I."/>
            <person name="Dimitrov K.M."/>
            <person name="Suarez D.L."/>
            <person name="Swayne D.E."/>
        </authorList>
    </citation>
    <scope>NUCLEOTIDE SEQUENCE [LARGE SCALE GENOMIC DNA]</scope>
    <source>
        <strain evidence="5 6">CECT 7680</strain>
    </source>
</reference>
<dbReference type="EC" id="2.3.1.12" evidence="5"/>
<protein>
    <submittedName>
        <fullName evidence="5">Dihydrolipoyllysine-residue acetyltransferase component of acetoin cleaving system</fullName>
        <ecNumber evidence="5">2.3.1.12</ecNumber>
    </submittedName>
</protein>
<dbReference type="InterPro" id="IPR000073">
    <property type="entry name" value="AB_hydrolase_1"/>
</dbReference>
<keyword evidence="3" id="KW-0732">Signal</keyword>
<evidence type="ECO:0000256" key="2">
    <source>
        <dbReference type="ARBA" id="ARBA00022801"/>
    </source>
</evidence>
<dbReference type="InterPro" id="IPR002410">
    <property type="entry name" value="Peptidase_S33"/>
</dbReference>
<evidence type="ECO:0000259" key="4">
    <source>
        <dbReference type="Pfam" id="PF12697"/>
    </source>
</evidence>
<keyword evidence="6" id="KW-1185">Reference proteome</keyword>
<dbReference type="PRINTS" id="PR00111">
    <property type="entry name" value="ABHYDROLASE"/>
</dbReference>
<dbReference type="Pfam" id="PF12697">
    <property type="entry name" value="Abhydrolase_6"/>
    <property type="match status" value="1"/>
</dbReference>